<name>A0A8J4Y5Q2_CHIOP</name>
<evidence type="ECO:0000256" key="1">
    <source>
        <dbReference type="PROSITE-ProRule" id="PRU01211"/>
    </source>
</evidence>
<dbReference type="PANTHER" id="PTHR10127">
    <property type="entry name" value="DISCOIDIN, CUB, EGF, LAMININ , AND ZINC METALLOPROTEASE DOMAIN CONTAINING"/>
    <property type="match status" value="1"/>
</dbReference>
<dbReference type="InterPro" id="IPR006026">
    <property type="entry name" value="Peptidase_Metallo"/>
</dbReference>
<dbReference type="PANTHER" id="PTHR10127:SF883">
    <property type="entry name" value="ZINC METALLOPROTEINASE NAS-8"/>
    <property type="match status" value="1"/>
</dbReference>
<dbReference type="Pfam" id="PF01400">
    <property type="entry name" value="Astacin"/>
    <property type="match status" value="1"/>
</dbReference>
<evidence type="ECO:0000259" key="3">
    <source>
        <dbReference type="PROSITE" id="PS51864"/>
    </source>
</evidence>
<keyword evidence="1 2" id="KW-0378">Hydrolase</keyword>
<dbReference type="InterPro" id="IPR001506">
    <property type="entry name" value="Peptidase_M12A"/>
</dbReference>
<evidence type="ECO:0000256" key="2">
    <source>
        <dbReference type="RuleBase" id="RU361183"/>
    </source>
</evidence>
<proteinExistence type="predicted"/>
<feature type="binding site" evidence="1">
    <location>
        <position position="188"/>
    </location>
    <ligand>
        <name>Zn(2+)</name>
        <dbReference type="ChEBI" id="CHEBI:29105"/>
        <note>catalytic</note>
    </ligand>
</feature>
<dbReference type="PRINTS" id="PR00480">
    <property type="entry name" value="ASTACIN"/>
</dbReference>
<reference evidence="4" key="1">
    <citation type="submission" date="2020-07" db="EMBL/GenBank/DDBJ databases">
        <title>The High-quality genome of the commercially important snow crab, Chionoecetes opilio.</title>
        <authorList>
            <person name="Jeong J.-H."/>
            <person name="Ryu S."/>
        </authorList>
    </citation>
    <scope>NUCLEOTIDE SEQUENCE</scope>
    <source>
        <strain evidence="4">MADBK_172401_WGS</strain>
        <tissue evidence="4">Digestive gland</tissue>
    </source>
</reference>
<keyword evidence="1 2" id="KW-0645">Protease</keyword>
<gene>
    <name evidence="4" type="primary">ASTA_5</name>
    <name evidence="4" type="ORF">GWK47_054852</name>
</gene>
<keyword evidence="5" id="KW-1185">Reference proteome</keyword>
<comment type="cofactor">
    <cofactor evidence="1 2">
        <name>Zn(2+)</name>
        <dbReference type="ChEBI" id="CHEBI:29105"/>
    </cofactor>
    <text evidence="1 2">Binds 1 zinc ion per subunit.</text>
</comment>
<keyword evidence="1 2" id="KW-0479">Metal-binding</keyword>
<dbReference type="AlphaFoldDB" id="A0A8J4Y5Q2"/>
<comment type="caution">
    <text evidence="1">Lacks conserved residue(s) required for the propagation of feature annotation.</text>
</comment>
<keyword evidence="1 2" id="KW-0862">Zinc</keyword>
<dbReference type="SMART" id="SM00235">
    <property type="entry name" value="ZnMc"/>
    <property type="match status" value="1"/>
</dbReference>
<organism evidence="4 5">
    <name type="scientific">Chionoecetes opilio</name>
    <name type="common">Atlantic snow crab</name>
    <name type="synonym">Cancer opilio</name>
    <dbReference type="NCBI Taxonomy" id="41210"/>
    <lineage>
        <taxon>Eukaryota</taxon>
        <taxon>Metazoa</taxon>
        <taxon>Ecdysozoa</taxon>
        <taxon>Arthropoda</taxon>
        <taxon>Crustacea</taxon>
        <taxon>Multicrustacea</taxon>
        <taxon>Malacostraca</taxon>
        <taxon>Eumalacostraca</taxon>
        <taxon>Eucarida</taxon>
        <taxon>Decapoda</taxon>
        <taxon>Pleocyemata</taxon>
        <taxon>Brachyura</taxon>
        <taxon>Eubrachyura</taxon>
        <taxon>Majoidea</taxon>
        <taxon>Majidae</taxon>
        <taxon>Chionoecetes</taxon>
    </lineage>
</organism>
<dbReference type="EMBL" id="JACEEZ010017964">
    <property type="protein sequence ID" value="KAG0717236.1"/>
    <property type="molecule type" value="Genomic_DNA"/>
</dbReference>
<feature type="binding site" evidence="1">
    <location>
        <position position="192"/>
    </location>
    <ligand>
        <name>Zn(2+)</name>
        <dbReference type="ChEBI" id="CHEBI:29105"/>
        <note>catalytic</note>
    </ligand>
</feature>
<dbReference type="OrthoDB" id="291007at2759"/>
<dbReference type="Proteomes" id="UP000770661">
    <property type="component" value="Unassembled WGS sequence"/>
</dbReference>
<dbReference type="GO" id="GO:0006508">
    <property type="term" value="P:proteolysis"/>
    <property type="evidence" value="ECO:0007669"/>
    <property type="project" value="UniProtKB-KW"/>
</dbReference>
<feature type="domain" description="Peptidase M12A" evidence="3">
    <location>
        <begin position="96"/>
        <end position="292"/>
    </location>
</feature>
<feature type="binding site" evidence="1">
    <location>
        <position position="198"/>
    </location>
    <ligand>
        <name>Zn(2+)</name>
        <dbReference type="ChEBI" id="CHEBI:29105"/>
        <note>catalytic</note>
    </ligand>
</feature>
<accession>A0A8J4Y5Q2</accession>
<evidence type="ECO:0000313" key="4">
    <source>
        <dbReference type="EMBL" id="KAG0717236.1"/>
    </source>
</evidence>
<sequence length="292" mass="32259">MFSLLNDKLIHCKFNTAAEYQKQQGIHTYSSMYSASLTKMGQEPIRLRLVLLTAAAVAAVAASPTMPLAAKALYNPDLFQGDIKGVAGQEAGKERAAILGSSYLWPGGQVPYVFGSSITSGQRSLILDAMTDYHSYTCVRFVPRTSQYDYIEIVSNDNGCWSYVGKIGGMQRVSLDANGCMYRGTAVHELMHAVGFFHEQTRNDRDSYVTIHYENIIAGTSYNFDKDTNWQYAGANYNYASIMHYGMYSFSTNWGVAPTIVPIQPGATIQEPYDKYGMTGSDATQINTLYGC</sequence>
<dbReference type="PROSITE" id="PS51864">
    <property type="entry name" value="ASTACIN"/>
    <property type="match status" value="1"/>
</dbReference>
<dbReference type="SUPFAM" id="SSF55486">
    <property type="entry name" value="Metalloproteases ('zincins'), catalytic domain"/>
    <property type="match status" value="1"/>
</dbReference>
<keyword evidence="1 2" id="KW-0482">Metalloprotease</keyword>
<feature type="active site" evidence="1">
    <location>
        <position position="189"/>
    </location>
</feature>
<dbReference type="CDD" id="cd04280">
    <property type="entry name" value="ZnMc_astacin_like"/>
    <property type="match status" value="1"/>
</dbReference>
<dbReference type="Gene3D" id="3.40.390.10">
    <property type="entry name" value="Collagenase (Catalytic Domain)"/>
    <property type="match status" value="1"/>
</dbReference>
<evidence type="ECO:0000313" key="5">
    <source>
        <dbReference type="Proteomes" id="UP000770661"/>
    </source>
</evidence>
<dbReference type="GO" id="GO:0008270">
    <property type="term" value="F:zinc ion binding"/>
    <property type="evidence" value="ECO:0007669"/>
    <property type="project" value="UniProtKB-UniRule"/>
</dbReference>
<protein>
    <recommendedName>
        <fullName evidence="2">Metalloendopeptidase</fullName>
        <ecNumber evidence="2">3.4.24.-</ecNumber>
    </recommendedName>
</protein>
<dbReference type="InterPro" id="IPR024079">
    <property type="entry name" value="MetalloPept_cat_dom_sf"/>
</dbReference>
<dbReference type="InterPro" id="IPR034035">
    <property type="entry name" value="Astacin-like_dom"/>
</dbReference>
<comment type="caution">
    <text evidence="4">The sequence shown here is derived from an EMBL/GenBank/DDBJ whole genome shotgun (WGS) entry which is preliminary data.</text>
</comment>
<dbReference type="GO" id="GO:0004222">
    <property type="term" value="F:metalloendopeptidase activity"/>
    <property type="evidence" value="ECO:0007669"/>
    <property type="project" value="UniProtKB-UniRule"/>
</dbReference>
<dbReference type="EC" id="3.4.24.-" evidence="2"/>